<evidence type="ECO:0000256" key="1">
    <source>
        <dbReference type="SAM" id="Phobius"/>
    </source>
</evidence>
<accession>A0A1I5DB65</accession>
<gene>
    <name evidence="2" type="ORF">SAMN04489713_103566</name>
</gene>
<dbReference type="STRING" id="1993.SAMN04489713_103566"/>
<evidence type="ECO:0000313" key="3">
    <source>
        <dbReference type="Proteomes" id="UP000183413"/>
    </source>
</evidence>
<feature type="transmembrane region" description="Helical" evidence="1">
    <location>
        <begin position="74"/>
        <end position="93"/>
    </location>
</feature>
<protein>
    <submittedName>
        <fullName evidence="2">Uncharacterized protein</fullName>
    </submittedName>
</protein>
<keyword evidence="1" id="KW-0472">Membrane</keyword>
<feature type="transmembrane region" description="Helical" evidence="1">
    <location>
        <begin position="44"/>
        <end position="62"/>
    </location>
</feature>
<dbReference type="Proteomes" id="UP000183413">
    <property type="component" value="Unassembled WGS sequence"/>
</dbReference>
<sequence length="134" mass="13573">MVRMLGAWGAALVVWLVGFTIVAQLASGASGGERLSDLDRTVRLDLPWVLISIAMVVAAGAVQRDRTHQVRWFAGILAIPVLAIVVGAAAPIGGDGDPLAVVLYVAEGVAGAAAGAAAAAVLSVKAEERGGGYW</sequence>
<dbReference type="AlphaFoldDB" id="A0A1I5DB65"/>
<keyword evidence="3" id="KW-1185">Reference proteome</keyword>
<name>A0A1I5DB65_9ACTN</name>
<proteinExistence type="predicted"/>
<keyword evidence="1" id="KW-0812">Transmembrane</keyword>
<reference evidence="2 3" key="1">
    <citation type="submission" date="2016-10" db="EMBL/GenBank/DDBJ databases">
        <authorList>
            <person name="de Groot N.N."/>
        </authorList>
    </citation>
    <scope>NUCLEOTIDE SEQUENCE [LARGE SCALE GENOMIC DNA]</scope>
    <source>
        <strain evidence="2 3">DSM 43067</strain>
    </source>
</reference>
<evidence type="ECO:0000313" key="2">
    <source>
        <dbReference type="EMBL" id="SFN96460.1"/>
    </source>
</evidence>
<dbReference type="RefSeq" id="WP_075020893.1">
    <property type="nucleotide sequence ID" value="NZ_FOVH01000003.1"/>
</dbReference>
<dbReference type="InParanoid" id="A0A1I5DB65"/>
<feature type="transmembrane region" description="Helical" evidence="1">
    <location>
        <begin position="99"/>
        <end position="124"/>
    </location>
</feature>
<organism evidence="2 3">
    <name type="scientific">Actinomadura madurae</name>
    <dbReference type="NCBI Taxonomy" id="1993"/>
    <lineage>
        <taxon>Bacteria</taxon>
        <taxon>Bacillati</taxon>
        <taxon>Actinomycetota</taxon>
        <taxon>Actinomycetes</taxon>
        <taxon>Streptosporangiales</taxon>
        <taxon>Thermomonosporaceae</taxon>
        <taxon>Actinomadura</taxon>
    </lineage>
</organism>
<dbReference type="EMBL" id="FOVH01000003">
    <property type="protein sequence ID" value="SFN96460.1"/>
    <property type="molecule type" value="Genomic_DNA"/>
</dbReference>
<keyword evidence="1" id="KW-1133">Transmembrane helix</keyword>